<evidence type="ECO:0000313" key="2">
    <source>
        <dbReference type="Proteomes" id="UP000507470"/>
    </source>
</evidence>
<keyword evidence="2" id="KW-1185">Reference proteome</keyword>
<accession>A0A6J8BZM7</accession>
<reference evidence="1 2" key="1">
    <citation type="submission" date="2020-06" db="EMBL/GenBank/DDBJ databases">
        <authorList>
            <person name="Li R."/>
            <person name="Bekaert M."/>
        </authorList>
    </citation>
    <scope>NUCLEOTIDE SEQUENCE [LARGE SCALE GENOMIC DNA]</scope>
    <source>
        <strain evidence="2">wild</strain>
    </source>
</reference>
<sequence length="824" mass="96692">MTTVRYFQVVKQLKKIEIAYGKKETRLIILRGTHGAGKTQAAFKFCWNCQTKCTIIAKLTATTKDSLIDSMKRLAIRLSLRFPAESSDTGVNVIQSMALLLGEYFNHKHRSKFSYLMLIDDVRLNNFSTDSLYDFISILFEKVKRIKFIITTTENDLFRDFSEEMQQDIYFDGMSRNEYMPFLRRTDIFKKESDNNIDRLVQTVGALPLTLNSARKFMGTLNMSIECYLKGMAELESTPEKYTNAIGESAIPPILISLKKIINDIKKENEDIMEVIMCLRYFDFKAVWPDILEVCCRHFAGNKYSPKIAAVTIVNNFLKYSLCHFVKRSNKTMLSFHAETMLALKLCDKQENQKSECERLWFLIQVFCFEIDIDVRIDISLDRNMLFLIHARKVIRELEKNEDIDNVADEDKVKQRRVYLCYLHYVIGKTILFQATDIPLAHEHLMRARFLCLDLVKYSSDLAENRCPYLEGTEDIPDMQSNNLKEAFKSLCATQMGNTFAEAFVCSKYRNFRDVQILRKASENQNVCKSGYLSKADYLHLSKNHSLALSLDLISEGFLSELMLHILFDNGRALDELMYVANDKGHVKKGMDFEFKTCIEFSDLMKLGDKFKEYPLLRYLAQDRGEQSYKLEKEYKRPSTESLKRRISDMREVKGNSQKNYFQFGILKTSANAHDYYNCQCYRLLLKYHQQLYKLSDSNETLSEGRKDEEEFQKILIKMEHDKKPYKWMEMPKFYIQCAQFLHLSKKTEDYEMSLEFFQKAIDFEENRGVYLTRCLWEGYFGKTKCLLLLKRKVEAKQISDQLRKRLEGTNQTNRIKTLDELFD</sequence>
<name>A0A6J8BZM7_MYTCO</name>
<proteinExistence type="predicted"/>
<dbReference type="AlphaFoldDB" id="A0A6J8BZM7"/>
<organism evidence="1 2">
    <name type="scientific">Mytilus coruscus</name>
    <name type="common">Sea mussel</name>
    <dbReference type="NCBI Taxonomy" id="42192"/>
    <lineage>
        <taxon>Eukaryota</taxon>
        <taxon>Metazoa</taxon>
        <taxon>Spiralia</taxon>
        <taxon>Lophotrochozoa</taxon>
        <taxon>Mollusca</taxon>
        <taxon>Bivalvia</taxon>
        <taxon>Autobranchia</taxon>
        <taxon>Pteriomorphia</taxon>
        <taxon>Mytilida</taxon>
        <taxon>Mytiloidea</taxon>
        <taxon>Mytilidae</taxon>
        <taxon>Mytilinae</taxon>
        <taxon>Mytilus</taxon>
    </lineage>
</organism>
<evidence type="ECO:0000313" key="1">
    <source>
        <dbReference type="EMBL" id="CAC5388239.1"/>
    </source>
</evidence>
<dbReference type="EMBL" id="CACVKT020004142">
    <property type="protein sequence ID" value="CAC5388239.1"/>
    <property type="molecule type" value="Genomic_DNA"/>
</dbReference>
<dbReference type="Gene3D" id="3.40.50.300">
    <property type="entry name" value="P-loop containing nucleotide triphosphate hydrolases"/>
    <property type="match status" value="1"/>
</dbReference>
<protein>
    <submittedName>
        <fullName evidence="1">Uncharacterized protein</fullName>
    </submittedName>
</protein>
<dbReference type="Proteomes" id="UP000507470">
    <property type="component" value="Unassembled WGS sequence"/>
</dbReference>
<dbReference type="SUPFAM" id="SSF52540">
    <property type="entry name" value="P-loop containing nucleoside triphosphate hydrolases"/>
    <property type="match status" value="1"/>
</dbReference>
<gene>
    <name evidence="1" type="ORF">MCOR_23518</name>
</gene>
<dbReference type="InterPro" id="IPR027417">
    <property type="entry name" value="P-loop_NTPase"/>
</dbReference>
<dbReference type="OrthoDB" id="6057525at2759"/>